<name>A0ABX7T2M5_9SPHN</name>
<evidence type="ECO:0000313" key="3">
    <source>
        <dbReference type="Proteomes" id="UP000663923"/>
    </source>
</evidence>
<organism evidence="2 3">
    <name type="scientific">Parasphingorhabdus cellanae</name>
    <dbReference type="NCBI Taxonomy" id="2806553"/>
    <lineage>
        <taxon>Bacteria</taxon>
        <taxon>Pseudomonadati</taxon>
        <taxon>Pseudomonadota</taxon>
        <taxon>Alphaproteobacteria</taxon>
        <taxon>Sphingomonadales</taxon>
        <taxon>Sphingomonadaceae</taxon>
        <taxon>Parasphingorhabdus</taxon>
    </lineage>
</organism>
<reference evidence="2 3" key="1">
    <citation type="submission" date="2021-03" db="EMBL/GenBank/DDBJ databases">
        <title>Complete genome of Parasphingorhabdus_sp.JHSY0214.</title>
        <authorList>
            <person name="Yoo J.H."/>
            <person name="Bae J.W."/>
        </authorList>
    </citation>
    <scope>NUCLEOTIDE SEQUENCE [LARGE SCALE GENOMIC DNA]</scope>
    <source>
        <strain evidence="2 3">JHSY0214</strain>
    </source>
</reference>
<keyword evidence="1" id="KW-0812">Transmembrane</keyword>
<gene>
    <name evidence="2" type="ORF">J4G78_12575</name>
</gene>
<dbReference type="EMBL" id="CP071794">
    <property type="protein sequence ID" value="QTD55057.1"/>
    <property type="molecule type" value="Genomic_DNA"/>
</dbReference>
<dbReference type="Proteomes" id="UP000663923">
    <property type="component" value="Chromosome"/>
</dbReference>
<evidence type="ECO:0000313" key="2">
    <source>
        <dbReference type="EMBL" id="QTD55057.1"/>
    </source>
</evidence>
<evidence type="ECO:0000256" key="1">
    <source>
        <dbReference type="SAM" id="Phobius"/>
    </source>
</evidence>
<accession>A0ABX7T2M5</accession>
<sequence length="185" mass="19482">MARQNMKASSPTPDNMSGEFISAKGSFLAISISAVIAAAYGAVASFNPFTTFDALLCVIATVFAMACFALPGRSLLARLFVAVPGSAVCLTALWFGWVWAEADFATAFALLSAGPGTAFEAIVQVADGSNYISSKLVNSRGEYNVPPGEIKLVWSLESIAFFLAPFAGAWADLDGVRNMMARETT</sequence>
<feature type="transmembrane region" description="Helical" evidence="1">
    <location>
        <begin position="152"/>
        <end position="173"/>
    </location>
</feature>
<proteinExistence type="predicted"/>
<feature type="transmembrane region" description="Helical" evidence="1">
    <location>
        <begin position="21"/>
        <end position="43"/>
    </location>
</feature>
<dbReference type="RefSeq" id="WP_207986884.1">
    <property type="nucleotide sequence ID" value="NZ_CP071794.1"/>
</dbReference>
<protein>
    <submittedName>
        <fullName evidence="2">Uncharacterized protein</fullName>
    </submittedName>
</protein>
<keyword evidence="1" id="KW-0472">Membrane</keyword>
<feature type="transmembrane region" description="Helical" evidence="1">
    <location>
        <begin position="79"/>
        <end position="100"/>
    </location>
</feature>
<keyword evidence="1" id="KW-1133">Transmembrane helix</keyword>
<keyword evidence="3" id="KW-1185">Reference proteome</keyword>
<feature type="transmembrane region" description="Helical" evidence="1">
    <location>
        <begin position="49"/>
        <end position="70"/>
    </location>
</feature>